<dbReference type="Proteomes" id="UP000321736">
    <property type="component" value="Unassembled WGS sequence"/>
</dbReference>
<keyword evidence="2 4" id="KW-0808">Transferase</keyword>
<dbReference type="PANTHER" id="PTHR43861">
    <property type="entry name" value="TRANS-ACONITATE 2-METHYLTRANSFERASE-RELATED"/>
    <property type="match status" value="1"/>
</dbReference>
<dbReference type="PANTHER" id="PTHR43861:SF1">
    <property type="entry name" value="TRANS-ACONITATE 2-METHYLTRANSFERASE"/>
    <property type="match status" value="1"/>
</dbReference>
<dbReference type="RefSeq" id="WP_095104942.1">
    <property type="nucleotide sequence ID" value="NZ_BKAR01000005.1"/>
</dbReference>
<dbReference type="GO" id="GO:0008168">
    <property type="term" value="F:methyltransferase activity"/>
    <property type="evidence" value="ECO:0007669"/>
    <property type="project" value="UniProtKB-KW"/>
</dbReference>
<dbReference type="Gene3D" id="3.40.50.150">
    <property type="entry name" value="Vaccinia Virus protein VP39"/>
    <property type="match status" value="1"/>
</dbReference>
<evidence type="ECO:0000313" key="5">
    <source>
        <dbReference type="Proteomes" id="UP000321736"/>
    </source>
</evidence>
<dbReference type="InterPro" id="IPR029063">
    <property type="entry name" value="SAM-dependent_MTases_sf"/>
</dbReference>
<keyword evidence="1 4" id="KW-0489">Methyltransferase</keyword>
<accession>A0A239U1G4</accession>
<evidence type="ECO:0000259" key="3">
    <source>
        <dbReference type="Pfam" id="PF13649"/>
    </source>
</evidence>
<dbReference type="Pfam" id="PF13649">
    <property type="entry name" value="Methyltransf_25"/>
    <property type="match status" value="1"/>
</dbReference>
<dbReference type="Gene3D" id="2.20.25.110">
    <property type="entry name" value="S-adenosyl-L-methionine-dependent methyltransferases"/>
    <property type="match status" value="1"/>
</dbReference>
<protein>
    <submittedName>
        <fullName evidence="4">Methyltransferase</fullName>
    </submittedName>
</protein>
<dbReference type="EMBL" id="BKAR01000005">
    <property type="protein sequence ID" value="GEP84035.1"/>
    <property type="molecule type" value="Genomic_DNA"/>
</dbReference>
<name>A0A239U1G4_9STAP</name>
<dbReference type="InterPro" id="IPR041698">
    <property type="entry name" value="Methyltransf_25"/>
</dbReference>
<gene>
    <name evidence="4" type="ORF">SPI02_06200</name>
</gene>
<keyword evidence="5" id="KW-1185">Reference proteome</keyword>
<evidence type="ECO:0000256" key="2">
    <source>
        <dbReference type="ARBA" id="ARBA00022679"/>
    </source>
</evidence>
<evidence type="ECO:0000256" key="1">
    <source>
        <dbReference type="ARBA" id="ARBA00022603"/>
    </source>
</evidence>
<evidence type="ECO:0000313" key="4">
    <source>
        <dbReference type="EMBL" id="GEP84035.1"/>
    </source>
</evidence>
<proteinExistence type="predicted"/>
<comment type="caution">
    <text evidence="4">The sequence shown here is derived from an EMBL/GenBank/DDBJ whole genome shotgun (WGS) entry which is preliminary data.</text>
</comment>
<sequence length="238" mass="28049">MEQYHEFSQYYDELTLDQPYDAWLDIVKSIVRNKVSILDIGCGTGSLTHQLTQLGSVTGMDLSPDMLAIASQKSNEVRWIEGDMSQFDLGQTFDVITIFCDSLNYLDNLEAVNDTFRQVYNHLKDDGIFIFDVHTIYKMQTLFNNQSYIDETEHVFLGWDAVAGDEPNSVWHYMTFFENQNDGRYHRFDEEHYQQTYSEEEYKEMLHAAGFKHIKTFYDFDQNNHNPESNRLFFVVKK</sequence>
<feature type="domain" description="Methyltransferase" evidence="3">
    <location>
        <begin position="37"/>
        <end position="127"/>
    </location>
</feature>
<dbReference type="OrthoDB" id="9811589at2"/>
<dbReference type="CDD" id="cd02440">
    <property type="entry name" value="AdoMet_MTases"/>
    <property type="match status" value="1"/>
</dbReference>
<dbReference type="SUPFAM" id="SSF53335">
    <property type="entry name" value="S-adenosyl-L-methionine-dependent methyltransferases"/>
    <property type="match status" value="1"/>
</dbReference>
<reference evidence="4 5" key="1">
    <citation type="submission" date="2019-07" db="EMBL/GenBank/DDBJ databases">
        <title>Whole genome shotgun sequence of Staphylococcus piscifermentans NBRC 109625.</title>
        <authorList>
            <person name="Hosoyama A."/>
            <person name="Uohara A."/>
            <person name="Ohji S."/>
            <person name="Ichikawa N."/>
        </authorList>
    </citation>
    <scope>NUCLEOTIDE SEQUENCE [LARGE SCALE GENOMIC DNA]</scope>
    <source>
        <strain evidence="4 5">NBRC 109625</strain>
    </source>
</reference>
<dbReference type="GO" id="GO:0032259">
    <property type="term" value="P:methylation"/>
    <property type="evidence" value="ECO:0007669"/>
    <property type="project" value="UniProtKB-KW"/>
</dbReference>
<organism evidence="4 5">
    <name type="scientific">Staphylococcus piscifermentans</name>
    <dbReference type="NCBI Taxonomy" id="70258"/>
    <lineage>
        <taxon>Bacteria</taxon>
        <taxon>Bacillati</taxon>
        <taxon>Bacillota</taxon>
        <taxon>Bacilli</taxon>
        <taxon>Bacillales</taxon>
        <taxon>Staphylococcaceae</taxon>
        <taxon>Staphylococcus</taxon>
    </lineage>
</organism>
<dbReference type="AlphaFoldDB" id="A0A239U1G4"/>